<accession>A0A5B1CJI6</accession>
<keyword evidence="4" id="KW-1003">Cell membrane</keyword>
<proteinExistence type="inferred from homology"/>
<evidence type="ECO:0000313" key="11">
    <source>
        <dbReference type="Proteomes" id="UP000322699"/>
    </source>
</evidence>
<dbReference type="OrthoDB" id="9155749at2"/>
<keyword evidence="6 8" id="KW-1133">Transmembrane helix</keyword>
<dbReference type="EMBL" id="VRLW01000001">
    <property type="protein sequence ID" value="KAA1259879.1"/>
    <property type="molecule type" value="Genomic_DNA"/>
</dbReference>
<dbReference type="NCBIfam" id="NF003007">
    <property type="entry name" value="PRK03818.1"/>
    <property type="match status" value="1"/>
</dbReference>
<feature type="transmembrane region" description="Helical" evidence="8">
    <location>
        <begin position="29"/>
        <end position="48"/>
    </location>
</feature>
<keyword evidence="5 8" id="KW-0812">Transmembrane</keyword>
<feature type="transmembrane region" description="Helical" evidence="8">
    <location>
        <begin position="531"/>
        <end position="554"/>
    </location>
</feature>
<dbReference type="Pfam" id="PF06826">
    <property type="entry name" value="Asp-Al_Ex"/>
    <property type="match status" value="2"/>
</dbReference>
<evidence type="ECO:0000256" key="7">
    <source>
        <dbReference type="ARBA" id="ARBA00023136"/>
    </source>
</evidence>
<feature type="transmembrane region" description="Helical" evidence="8">
    <location>
        <begin position="377"/>
        <end position="397"/>
    </location>
</feature>
<comment type="caution">
    <text evidence="10">The sequence shown here is derived from an EMBL/GenBank/DDBJ whole genome shotgun (WGS) entry which is preliminary data.</text>
</comment>
<feature type="transmembrane region" description="Helical" evidence="8">
    <location>
        <begin position="444"/>
        <end position="464"/>
    </location>
</feature>
<feature type="transmembrane region" description="Helical" evidence="8">
    <location>
        <begin position="497"/>
        <end position="519"/>
    </location>
</feature>
<dbReference type="GO" id="GO:0008324">
    <property type="term" value="F:monoatomic cation transmembrane transporter activity"/>
    <property type="evidence" value="ECO:0007669"/>
    <property type="project" value="InterPro"/>
</dbReference>
<dbReference type="RefSeq" id="WP_068259828.1">
    <property type="nucleotide sequence ID" value="NZ_LWSK01000012.1"/>
</dbReference>
<dbReference type="PROSITE" id="PS51202">
    <property type="entry name" value="RCK_C"/>
    <property type="match status" value="1"/>
</dbReference>
<comment type="similarity">
    <text evidence="2">Belongs to the AAE transporter (TC 2.A.81) family.</text>
</comment>
<dbReference type="GO" id="GO:0005886">
    <property type="term" value="C:plasma membrane"/>
    <property type="evidence" value="ECO:0007669"/>
    <property type="project" value="UniProtKB-SubCell"/>
</dbReference>
<dbReference type="AlphaFoldDB" id="A0A5B1CJI6"/>
<evidence type="ECO:0000256" key="6">
    <source>
        <dbReference type="ARBA" id="ARBA00022989"/>
    </source>
</evidence>
<evidence type="ECO:0000256" key="5">
    <source>
        <dbReference type="ARBA" id="ARBA00022692"/>
    </source>
</evidence>
<feature type="transmembrane region" description="Helical" evidence="8">
    <location>
        <begin position="6"/>
        <end position="22"/>
    </location>
</feature>
<feature type="transmembrane region" description="Helical" evidence="8">
    <location>
        <begin position="60"/>
        <end position="79"/>
    </location>
</feature>
<dbReference type="PANTHER" id="PTHR30445">
    <property type="entry name" value="K(+)_H(+) ANTIPORTER SUBUNIT KHTT"/>
    <property type="match status" value="1"/>
</dbReference>
<reference evidence="10 11" key="1">
    <citation type="submission" date="2019-08" db="EMBL/GenBank/DDBJ databases">
        <title>Deep-cultivation of Planctomycetes and their phenomic and genomic characterization uncovers novel biology.</title>
        <authorList>
            <person name="Wiegand S."/>
            <person name="Jogler M."/>
            <person name="Boedeker C."/>
            <person name="Pinto D."/>
            <person name="Vollmers J."/>
            <person name="Rivas-Marin E."/>
            <person name="Kohn T."/>
            <person name="Peeters S.H."/>
            <person name="Heuer A."/>
            <person name="Rast P."/>
            <person name="Oberbeckmann S."/>
            <person name="Bunk B."/>
            <person name="Jeske O."/>
            <person name="Meyerdierks A."/>
            <person name="Storesund J.E."/>
            <person name="Kallscheuer N."/>
            <person name="Luecker S."/>
            <person name="Lage O.M."/>
            <person name="Pohl T."/>
            <person name="Merkel B.J."/>
            <person name="Hornburger P."/>
            <person name="Mueller R.-W."/>
            <person name="Bruemmer F."/>
            <person name="Labrenz M."/>
            <person name="Spormann A.M."/>
            <person name="Op Den Camp H."/>
            <person name="Overmann J."/>
            <person name="Amann R."/>
            <person name="Jetten M.S.M."/>
            <person name="Mascher T."/>
            <person name="Medema M.H."/>
            <person name="Devos D.P."/>
            <person name="Kaster A.-K."/>
            <person name="Ovreas L."/>
            <person name="Rohde M."/>
            <person name="Galperin M.Y."/>
            <person name="Jogler C."/>
        </authorList>
    </citation>
    <scope>NUCLEOTIDE SEQUENCE [LARGE SCALE GENOMIC DNA]</scope>
    <source>
        <strain evidence="10 11">LF1</strain>
    </source>
</reference>
<evidence type="ECO:0000256" key="8">
    <source>
        <dbReference type="SAM" id="Phobius"/>
    </source>
</evidence>
<dbReference type="InterPro" id="IPR036721">
    <property type="entry name" value="RCK_C_sf"/>
</dbReference>
<feature type="transmembrane region" description="Helical" evidence="8">
    <location>
        <begin position="409"/>
        <end position="432"/>
    </location>
</feature>
<keyword evidence="3" id="KW-0813">Transport</keyword>
<evidence type="ECO:0000256" key="1">
    <source>
        <dbReference type="ARBA" id="ARBA00004651"/>
    </source>
</evidence>
<keyword evidence="7 8" id="KW-0472">Membrane</keyword>
<feature type="domain" description="RCK C-terminal" evidence="9">
    <location>
        <begin position="284"/>
        <end position="367"/>
    </location>
</feature>
<dbReference type="NCBIfam" id="TIGR01625">
    <property type="entry name" value="YidE_YbjL_dupl"/>
    <property type="match status" value="2"/>
</dbReference>
<dbReference type="Pfam" id="PF02080">
    <property type="entry name" value="TrkA_C"/>
    <property type="match status" value="2"/>
</dbReference>
<dbReference type="PANTHER" id="PTHR30445:SF3">
    <property type="entry name" value="TRANSPORT PROTEIN YIDE-RELATED"/>
    <property type="match status" value="1"/>
</dbReference>
<evidence type="ECO:0000256" key="2">
    <source>
        <dbReference type="ARBA" id="ARBA00009854"/>
    </source>
</evidence>
<evidence type="ECO:0000313" key="10">
    <source>
        <dbReference type="EMBL" id="KAA1259879.1"/>
    </source>
</evidence>
<dbReference type="InterPro" id="IPR006512">
    <property type="entry name" value="YidE_YbjL"/>
</dbReference>
<evidence type="ECO:0000256" key="4">
    <source>
        <dbReference type="ARBA" id="ARBA00022475"/>
    </source>
</evidence>
<evidence type="ECO:0000256" key="3">
    <source>
        <dbReference type="ARBA" id="ARBA00022448"/>
    </source>
</evidence>
<feature type="transmembrane region" description="Helical" evidence="8">
    <location>
        <begin position="91"/>
        <end position="111"/>
    </location>
</feature>
<comment type="subcellular location">
    <subcellularLocation>
        <location evidence="1">Cell membrane</location>
        <topology evidence="1">Multi-pass membrane protein</topology>
    </subcellularLocation>
</comment>
<protein>
    <submittedName>
        <fullName evidence="10">Aspartate/alanine antiporter</fullName>
    </submittedName>
</protein>
<feature type="transmembrane region" description="Helical" evidence="8">
    <location>
        <begin position="161"/>
        <end position="182"/>
    </location>
</feature>
<dbReference type="Gene3D" id="3.30.70.1450">
    <property type="entry name" value="Regulator of K+ conductance, C-terminal domain"/>
    <property type="match status" value="2"/>
</dbReference>
<feature type="transmembrane region" description="Helical" evidence="8">
    <location>
        <begin position="470"/>
        <end position="490"/>
    </location>
</feature>
<dbReference type="SUPFAM" id="SSF116726">
    <property type="entry name" value="TrkA C-terminal domain-like"/>
    <property type="match status" value="2"/>
</dbReference>
<evidence type="ECO:0000259" key="9">
    <source>
        <dbReference type="PROSITE" id="PS51202"/>
    </source>
</evidence>
<sequence>MSPIIQAILVLTSVAVSGLLLGSVRFRGIGLGSAGVLFAGILLGHFGFEIEPEISEFAKEFGLVLFVFMIGLHLGPGIVQLWRQQGIVLNSLAFAVVLQGFLLICVFHGVFQSSGRLSGYAAGGLFSGATTNTPSLGAAQQAVASLEDPEKSRPENVKTLASAYAVAYPGGIVGIIAAMLIMKRLFRINLDQEVDSSETNGKSSLPPINRQSLLIDNARLAGVKFGDLPGLEETGIRISRIRRAGEDSVAAATINTVLGEGDVIQVVGSEEGLQRFVPMIGQVTDVNLMESKGTARLRRIVITEASVLNQTLRQLSLDQRYNATVTRIRRSGVEMAARGTTRLQYGDVVNVVGDDEALDRVTELLGNSVRSLDETHFAPIFFGIALGVLLGMIPFQIPGIPFAVKLGLAGGPLIAAILLSMIGRIGWFVWYIPYSANLALREMGIILFLACAGLGAGRTFFSTAMSADGLLWMFAGIVVTMVPLLTTGIAARYVFKLNYLTICGVVAGSMTDPPALAFANSLSDSEATTTAYAAVYPLTMMLRILAAQTLIYLLV</sequence>
<dbReference type="InterPro" id="IPR006037">
    <property type="entry name" value="RCK_C"/>
</dbReference>
<name>A0A5B1CJI6_9BACT</name>
<organism evidence="10 11">
    <name type="scientific">Rubripirellula obstinata</name>
    <dbReference type="NCBI Taxonomy" id="406547"/>
    <lineage>
        <taxon>Bacteria</taxon>
        <taxon>Pseudomonadati</taxon>
        <taxon>Planctomycetota</taxon>
        <taxon>Planctomycetia</taxon>
        <taxon>Pirellulales</taxon>
        <taxon>Pirellulaceae</taxon>
        <taxon>Rubripirellula</taxon>
    </lineage>
</organism>
<dbReference type="GO" id="GO:0006813">
    <property type="term" value="P:potassium ion transport"/>
    <property type="evidence" value="ECO:0007669"/>
    <property type="project" value="InterPro"/>
</dbReference>
<dbReference type="InterPro" id="IPR050144">
    <property type="entry name" value="AAE_transporter"/>
</dbReference>
<keyword evidence="11" id="KW-1185">Reference proteome</keyword>
<dbReference type="Proteomes" id="UP000322699">
    <property type="component" value="Unassembled WGS sequence"/>
</dbReference>
<gene>
    <name evidence="10" type="primary">aspT</name>
    <name evidence="10" type="ORF">LF1_24160</name>
</gene>